<protein>
    <recommendedName>
        <fullName evidence="4">Methyltransferase</fullName>
    </recommendedName>
</protein>
<dbReference type="EMBL" id="HF935695">
    <property type="protein sequence ID" value="CCX12288.1"/>
    <property type="molecule type" value="Genomic_DNA"/>
</dbReference>
<reference evidence="2 3" key="1">
    <citation type="journal article" date="2013" name="PLoS Genet.">
        <title>The genome and development-dependent transcriptomes of Pyronema confluens: a window into fungal evolution.</title>
        <authorList>
            <person name="Traeger S."/>
            <person name="Altegoer F."/>
            <person name="Freitag M."/>
            <person name="Gabaldon T."/>
            <person name="Kempken F."/>
            <person name="Kumar A."/>
            <person name="Marcet-Houben M."/>
            <person name="Poggeler S."/>
            <person name="Stajich J.E."/>
            <person name="Nowrousian M."/>
        </authorList>
    </citation>
    <scope>NUCLEOTIDE SEQUENCE [LARGE SCALE GENOMIC DNA]</scope>
    <source>
        <strain evidence="3">CBS 100304</strain>
        <tissue evidence="2">Vegetative mycelium</tissue>
    </source>
</reference>
<evidence type="ECO:0000313" key="3">
    <source>
        <dbReference type="Proteomes" id="UP000018144"/>
    </source>
</evidence>
<dbReference type="GO" id="GO:0016491">
    <property type="term" value="F:oxidoreductase activity"/>
    <property type="evidence" value="ECO:0007669"/>
    <property type="project" value="InterPro"/>
</dbReference>
<evidence type="ECO:0000256" key="1">
    <source>
        <dbReference type="ARBA" id="ARBA00023604"/>
    </source>
</evidence>
<dbReference type="NCBIfam" id="NF041278">
    <property type="entry name" value="CmcJ_NvfI_EfuI"/>
    <property type="match status" value="1"/>
</dbReference>
<organism evidence="2 3">
    <name type="scientific">Pyronema omphalodes (strain CBS 100304)</name>
    <name type="common">Pyronema confluens</name>
    <dbReference type="NCBI Taxonomy" id="1076935"/>
    <lineage>
        <taxon>Eukaryota</taxon>
        <taxon>Fungi</taxon>
        <taxon>Dikarya</taxon>
        <taxon>Ascomycota</taxon>
        <taxon>Pezizomycotina</taxon>
        <taxon>Pezizomycetes</taxon>
        <taxon>Pezizales</taxon>
        <taxon>Pyronemataceae</taxon>
        <taxon>Pyronema</taxon>
    </lineage>
</organism>
<dbReference type="Proteomes" id="UP000018144">
    <property type="component" value="Unassembled WGS sequence"/>
</dbReference>
<proteinExistence type="inferred from homology"/>
<sequence>MDETTVLNYIKDLPLYENEKPYHIFAAIPRDAKRTNIEYERGPGQPIVDIRGRESQFTLDKQGFTFQRWTPPQLDWRNEQEIIEIYFPEVKKLLCELLSSTQDVRRCELFSWRVSCFLLSWAGTDIRQMRSAASKVSTFSPTDVENMVKVIPVRYVHIDNSPAGIIDWMRQTYGIDEATRLSKEYRYQLFNIWYPLVEVVVDKPLAVCDAQTVNHSDLVEIYSISENYPRRSFMVKYNPNLRFYYLNRMTREEVCIFRIYDSFKPDLLGVPHAAFNHKTPGVGPPRESIEARILVFSERR</sequence>
<dbReference type="eggNOG" id="ENOG502SQC7">
    <property type="taxonomic scope" value="Eukaryota"/>
</dbReference>
<dbReference type="OrthoDB" id="412788at2759"/>
<keyword evidence="3" id="KW-1185">Reference proteome</keyword>
<accession>U4LD16</accession>
<dbReference type="InterPro" id="IPR044053">
    <property type="entry name" value="AsaB-like"/>
</dbReference>
<dbReference type="AlphaFoldDB" id="U4LD16"/>
<dbReference type="STRING" id="1076935.U4LD16"/>
<name>U4LD16_PYROM</name>
<comment type="similarity">
    <text evidence="1">Belongs to the asaB hydroxylase/desaturase family.</text>
</comment>
<evidence type="ECO:0008006" key="4">
    <source>
        <dbReference type="Google" id="ProtNLM"/>
    </source>
</evidence>
<dbReference type="PANTHER" id="PTHR34598:SF3">
    <property type="entry name" value="OXIDOREDUCTASE AN1597"/>
    <property type="match status" value="1"/>
</dbReference>
<dbReference type="PANTHER" id="PTHR34598">
    <property type="entry name" value="BLL6449 PROTEIN"/>
    <property type="match status" value="1"/>
</dbReference>
<evidence type="ECO:0000313" key="2">
    <source>
        <dbReference type="EMBL" id="CCX12288.1"/>
    </source>
</evidence>
<gene>
    <name evidence="2" type="ORF">PCON_11882</name>
</gene>